<evidence type="ECO:0000313" key="1">
    <source>
        <dbReference type="EMBL" id="MBD0413109.1"/>
    </source>
</evidence>
<proteinExistence type="predicted"/>
<reference evidence="1" key="1">
    <citation type="submission" date="2020-09" db="EMBL/GenBank/DDBJ databases">
        <title>Genome seq and assembly of Tianweitania sp.</title>
        <authorList>
            <person name="Chhetri G."/>
        </authorList>
    </citation>
    <scope>NUCLEOTIDE SEQUENCE</scope>
    <source>
        <strain evidence="1">Rool2</strain>
    </source>
</reference>
<protein>
    <submittedName>
        <fullName evidence="1">DUF982 domain-containing protein</fullName>
    </submittedName>
</protein>
<accession>A0A8J6TWY5</accession>
<dbReference type="EMBL" id="JACVVX010000001">
    <property type="protein sequence ID" value="MBD0413109.1"/>
    <property type="molecule type" value="Genomic_DNA"/>
</dbReference>
<dbReference type="Gene3D" id="6.10.250.730">
    <property type="match status" value="1"/>
</dbReference>
<gene>
    <name evidence="1" type="ORF">ICI42_00365</name>
</gene>
<keyword evidence="2" id="KW-1185">Reference proteome</keyword>
<dbReference type="AlphaFoldDB" id="A0A8J6TWY5"/>
<sequence length="95" mass="10895">MDATQFAVPVRINTKDGVIREIYSAEDALEVLFDWPRRQGPLYEKALETCLIATVGGETAERAQNAFRLFSRASGILAKDMMYPKDRRRNHTRHL</sequence>
<dbReference type="InterPro" id="IPR010385">
    <property type="entry name" value="DUF982"/>
</dbReference>
<organism evidence="1 2">
    <name type="scientific">Oryzicola mucosus</name>
    <dbReference type="NCBI Taxonomy" id="2767425"/>
    <lineage>
        <taxon>Bacteria</taxon>
        <taxon>Pseudomonadati</taxon>
        <taxon>Pseudomonadota</taxon>
        <taxon>Alphaproteobacteria</taxon>
        <taxon>Hyphomicrobiales</taxon>
        <taxon>Phyllobacteriaceae</taxon>
        <taxon>Oryzicola</taxon>
    </lineage>
</organism>
<comment type="caution">
    <text evidence="1">The sequence shown here is derived from an EMBL/GenBank/DDBJ whole genome shotgun (WGS) entry which is preliminary data.</text>
</comment>
<evidence type="ECO:0000313" key="2">
    <source>
        <dbReference type="Proteomes" id="UP000643405"/>
    </source>
</evidence>
<dbReference type="Pfam" id="PF06169">
    <property type="entry name" value="DUF982"/>
    <property type="match status" value="1"/>
</dbReference>
<dbReference type="Proteomes" id="UP000643405">
    <property type="component" value="Unassembled WGS sequence"/>
</dbReference>
<name>A0A8J6TWY5_9HYPH</name>